<feature type="signal peptide" evidence="1">
    <location>
        <begin position="1"/>
        <end position="20"/>
    </location>
</feature>
<gene>
    <name evidence="2" type="ORF">GCM10009115_31630</name>
</gene>
<evidence type="ECO:0000313" key="3">
    <source>
        <dbReference type="Proteomes" id="UP001500738"/>
    </source>
</evidence>
<organism evidence="2 3">
    <name type="scientific">Sphingopyxis soli</name>
    <dbReference type="NCBI Taxonomy" id="592051"/>
    <lineage>
        <taxon>Bacteria</taxon>
        <taxon>Pseudomonadati</taxon>
        <taxon>Pseudomonadota</taxon>
        <taxon>Alphaproteobacteria</taxon>
        <taxon>Sphingomonadales</taxon>
        <taxon>Sphingomonadaceae</taxon>
        <taxon>Sphingopyxis</taxon>
    </lineage>
</organism>
<dbReference type="InterPro" id="IPR011990">
    <property type="entry name" value="TPR-like_helical_dom_sf"/>
</dbReference>
<name>A0ABP3XMH4_9SPHN</name>
<keyword evidence="3" id="KW-1185">Reference proteome</keyword>
<keyword evidence="1" id="KW-0732">Signal</keyword>
<dbReference type="Gene3D" id="1.25.40.10">
    <property type="entry name" value="Tetratricopeptide repeat domain"/>
    <property type="match status" value="1"/>
</dbReference>
<dbReference type="Proteomes" id="UP001500738">
    <property type="component" value="Unassembled WGS sequence"/>
</dbReference>
<reference evidence="3" key="1">
    <citation type="journal article" date="2019" name="Int. J. Syst. Evol. Microbiol.">
        <title>The Global Catalogue of Microorganisms (GCM) 10K type strain sequencing project: providing services to taxonomists for standard genome sequencing and annotation.</title>
        <authorList>
            <consortium name="The Broad Institute Genomics Platform"/>
            <consortium name="The Broad Institute Genome Sequencing Center for Infectious Disease"/>
            <person name="Wu L."/>
            <person name="Ma J."/>
        </authorList>
    </citation>
    <scope>NUCLEOTIDE SEQUENCE [LARGE SCALE GENOMIC DNA]</scope>
    <source>
        <strain evidence="3">JCM 15910</strain>
    </source>
</reference>
<sequence length="492" mass="53862">MRLLAVALFALLALPQPAHAEWQRIETREFALQADMEPEAIRALGLQLLDLDRLLRELFGVTGPGRGRRVEMIMYGDQAQLMTEAGMPGFATGFFNANPVENFALMPVTARGYEGFDPVETLRHEYTHYFMTRHLGNWQPGWFMEGAASFFETAHRGPDGAMRYGAAPPQIVGFLNEVGGMRFDDLERSSRSFSDTESMGRFYAKGWLITSHRYLGGKHSSSIAAYLDAKAKGAKTDTSLFADGTAQFDQDLEDWLAAGIPPEKAVAIPPADASLIRLRPMTAGEVALVGMRLELYRQASRSHSFATGVKAQEELLAHIRKIVAEHPGDRVVGAFSIKILLAIDSGHIGAAELEALLDPAGTTADDRILRARVMTRGADEGPPAQFQGRIAAARKILDGVLREDPDNVDALFATFENIREDEGASDAAITYLAKALAIDPHNGLWRMELLELYLRDGRKTDAIALLRPIVNLPHGGLEVQEAVATIRSLGGL</sequence>
<dbReference type="Pfam" id="PF14559">
    <property type="entry name" value="TPR_19"/>
    <property type="match status" value="1"/>
</dbReference>
<evidence type="ECO:0000313" key="2">
    <source>
        <dbReference type="EMBL" id="GAA0866788.1"/>
    </source>
</evidence>
<dbReference type="EMBL" id="BAAAFE010000009">
    <property type="protein sequence ID" value="GAA0866788.1"/>
    <property type="molecule type" value="Genomic_DNA"/>
</dbReference>
<dbReference type="RefSeq" id="WP_215353102.1">
    <property type="nucleotide sequence ID" value="NZ_BAAAFE010000009.1"/>
</dbReference>
<comment type="caution">
    <text evidence="2">The sequence shown here is derived from an EMBL/GenBank/DDBJ whole genome shotgun (WGS) entry which is preliminary data.</text>
</comment>
<proteinExistence type="predicted"/>
<evidence type="ECO:0008006" key="4">
    <source>
        <dbReference type="Google" id="ProtNLM"/>
    </source>
</evidence>
<feature type="chain" id="PRO_5045673862" description="DUF1570 domain-containing protein" evidence="1">
    <location>
        <begin position="21"/>
        <end position="492"/>
    </location>
</feature>
<accession>A0ABP3XMH4</accession>
<evidence type="ECO:0000256" key="1">
    <source>
        <dbReference type="SAM" id="SignalP"/>
    </source>
</evidence>
<protein>
    <recommendedName>
        <fullName evidence="4">DUF1570 domain-containing protein</fullName>
    </recommendedName>
</protein>
<dbReference type="SUPFAM" id="SSF48452">
    <property type="entry name" value="TPR-like"/>
    <property type="match status" value="1"/>
</dbReference>